<dbReference type="EMBL" id="DF820481">
    <property type="protein sequence ID" value="GAK61668.1"/>
    <property type="molecule type" value="Genomic_DNA"/>
</dbReference>
<dbReference type="InterPro" id="IPR054249">
    <property type="entry name" value="DUF6976"/>
</dbReference>
<dbReference type="Proteomes" id="UP000030661">
    <property type="component" value="Unassembled WGS sequence"/>
</dbReference>
<accession>A0A081CAR3</accession>
<dbReference type="STRING" id="1499967.U27_01569"/>
<dbReference type="Pfam" id="PF22396">
    <property type="entry name" value="DUF6976"/>
    <property type="match status" value="1"/>
</dbReference>
<reference evidence="1" key="1">
    <citation type="journal article" date="2015" name="PeerJ">
        <title>First genomic representation of candidate bacterial phylum KSB3 points to enhanced environmental sensing as a trigger of wastewater bulking.</title>
        <authorList>
            <person name="Sekiguchi Y."/>
            <person name="Ohashi A."/>
            <person name="Parks D.H."/>
            <person name="Yamauchi T."/>
            <person name="Tyson G.W."/>
            <person name="Hugenholtz P."/>
        </authorList>
    </citation>
    <scope>NUCLEOTIDE SEQUENCE [LARGE SCALE GENOMIC DNA]</scope>
</reference>
<proteinExistence type="predicted"/>
<keyword evidence="2" id="KW-1185">Reference proteome</keyword>
<dbReference type="eggNOG" id="ENOG502Z7SH">
    <property type="taxonomic scope" value="Bacteria"/>
</dbReference>
<organism evidence="1">
    <name type="scientific">Vecturithrix granuli</name>
    <dbReference type="NCBI Taxonomy" id="1499967"/>
    <lineage>
        <taxon>Bacteria</taxon>
        <taxon>Candidatus Moduliflexota</taxon>
        <taxon>Candidatus Vecturitrichia</taxon>
        <taxon>Candidatus Vecturitrichales</taxon>
        <taxon>Candidatus Vecturitrichaceae</taxon>
        <taxon>Candidatus Vecturithrix</taxon>
    </lineage>
</organism>
<name>A0A081CAR3_VECG1</name>
<dbReference type="HOGENOM" id="CLU_854985_0_0_0"/>
<sequence>MKQVMFTVDAVRTLIKQGRNLLLAADERVLSQLPTGNWIGGTIPYFMTERGGQFTQEHIYVTELPEYIVRCAIRSYSVQNIANVYADIPENGVGFILIPAASPTLLTFALNVHNFEHFALRPLIGWITGVNLSELGKTAPKIFDGATGEPYEDGALVMHITLPESKIAEINILNIFEQGAGDVITFPHDGFCATEALINGEPHNLADYIQEHNLDTRLPLVADYNGAMINTSFQQIDSSAKRVDFYAPVFRGIEYKHAKPVGNYVSNFLSHLHQHEAQSIFFSCNCILNYLYSELEGKQTGNITGPMTFGEIAYQLLNQNLVYLTISDLTHQ</sequence>
<protein>
    <submittedName>
        <fullName evidence="1">Uncharacterized protein</fullName>
    </submittedName>
</protein>
<dbReference type="AlphaFoldDB" id="A0A081CAR3"/>
<evidence type="ECO:0000313" key="1">
    <source>
        <dbReference type="EMBL" id="GAK61668.1"/>
    </source>
</evidence>
<evidence type="ECO:0000313" key="2">
    <source>
        <dbReference type="Proteomes" id="UP000030661"/>
    </source>
</evidence>
<gene>
    <name evidence="1" type="ORF">U27_01569</name>
</gene>